<comment type="subcellular location">
    <subcellularLocation>
        <location evidence="1">Cell membrane</location>
        <topology evidence="1">Peripheral membrane protein</topology>
        <orientation evidence="1">Cytoplasmic side</orientation>
    </subcellularLocation>
</comment>
<evidence type="ECO:0000256" key="6">
    <source>
        <dbReference type="ARBA" id="ARBA00022500"/>
    </source>
</evidence>
<dbReference type="GO" id="GO:0009288">
    <property type="term" value="C:bacterial-type flagellum"/>
    <property type="evidence" value="ECO:0007669"/>
    <property type="project" value="InterPro"/>
</dbReference>
<evidence type="ECO:0000256" key="5">
    <source>
        <dbReference type="ARBA" id="ARBA00022475"/>
    </source>
</evidence>
<keyword evidence="10" id="KW-1006">Bacterial flagellum protein export</keyword>
<dbReference type="GO" id="GO:0015031">
    <property type="term" value="P:protein transport"/>
    <property type="evidence" value="ECO:0007669"/>
    <property type="project" value="UniProtKB-KW"/>
</dbReference>
<gene>
    <name evidence="12" type="ORF">SAMN04488087_2523</name>
</gene>
<sequence>MPGKKFRFSLQSVLRLRQHQTEQAVEALIRLQQERQKLEKHIHAARQKLEQLQQQLAAQQSSVDPVWLRRQEAYWMKAQQQLRLLEQQLAQLQQQEAEARALVLERRQAEESLERLRERQYARHLEAEAAAERAWIDEQATGAYVRKLQQRAP</sequence>
<comment type="similarity">
    <text evidence="2">Belongs to the FliJ family.</text>
</comment>
<proteinExistence type="inferred from homology"/>
<dbReference type="AlphaFoldDB" id="A0A1M6X6W7"/>
<dbReference type="Gene3D" id="1.10.287.1700">
    <property type="match status" value="1"/>
</dbReference>
<evidence type="ECO:0000256" key="11">
    <source>
        <dbReference type="SAM" id="Coils"/>
    </source>
</evidence>
<keyword evidence="5" id="KW-1003">Cell membrane</keyword>
<dbReference type="OrthoDB" id="9964510at2"/>
<keyword evidence="9" id="KW-0472">Membrane</keyword>
<keyword evidence="7" id="KW-1005">Bacterial flagellum biogenesis</keyword>
<evidence type="ECO:0000256" key="8">
    <source>
        <dbReference type="ARBA" id="ARBA00022927"/>
    </source>
</evidence>
<keyword evidence="8" id="KW-0653">Protein transport</keyword>
<keyword evidence="4" id="KW-0813">Transport</keyword>
<keyword evidence="12" id="KW-0969">Cilium</keyword>
<dbReference type="InterPro" id="IPR053716">
    <property type="entry name" value="Flag_assembly_chemotaxis_eff"/>
</dbReference>
<dbReference type="GO" id="GO:0006935">
    <property type="term" value="P:chemotaxis"/>
    <property type="evidence" value="ECO:0007669"/>
    <property type="project" value="UniProtKB-KW"/>
</dbReference>
<dbReference type="Proteomes" id="UP000185812">
    <property type="component" value="Unassembled WGS sequence"/>
</dbReference>
<dbReference type="GO" id="GO:0005886">
    <property type="term" value="C:plasma membrane"/>
    <property type="evidence" value="ECO:0007669"/>
    <property type="project" value="UniProtKB-SubCell"/>
</dbReference>
<evidence type="ECO:0000256" key="3">
    <source>
        <dbReference type="ARBA" id="ARBA00020392"/>
    </source>
</evidence>
<keyword evidence="12" id="KW-0282">Flagellum</keyword>
<evidence type="ECO:0000256" key="7">
    <source>
        <dbReference type="ARBA" id="ARBA00022795"/>
    </source>
</evidence>
<dbReference type="GO" id="GO:0044781">
    <property type="term" value="P:bacterial-type flagellum organization"/>
    <property type="evidence" value="ECO:0007669"/>
    <property type="project" value="UniProtKB-KW"/>
</dbReference>
<feature type="coiled-coil region" evidence="11">
    <location>
        <begin position="21"/>
        <end position="119"/>
    </location>
</feature>
<evidence type="ECO:0000313" key="13">
    <source>
        <dbReference type="Proteomes" id="UP000185812"/>
    </source>
</evidence>
<dbReference type="InterPro" id="IPR012823">
    <property type="entry name" value="Flagell_FliJ"/>
</dbReference>
<evidence type="ECO:0000313" key="12">
    <source>
        <dbReference type="EMBL" id="SHL01589.1"/>
    </source>
</evidence>
<dbReference type="STRING" id="633813.SAMN04488087_2523"/>
<protein>
    <recommendedName>
        <fullName evidence="3">Flagellar FliJ protein</fullName>
    </recommendedName>
</protein>
<evidence type="ECO:0000256" key="2">
    <source>
        <dbReference type="ARBA" id="ARBA00010004"/>
    </source>
</evidence>
<dbReference type="RefSeq" id="WP_072716326.1">
    <property type="nucleotide sequence ID" value="NZ_FRAU01000010.1"/>
</dbReference>
<name>A0A1M6X6W7_9BACT</name>
<keyword evidence="6" id="KW-0145">Chemotaxis</keyword>
<keyword evidence="13" id="KW-1185">Reference proteome</keyword>
<keyword evidence="11" id="KW-0175">Coiled coil</keyword>
<accession>A0A1M6X6W7</accession>
<organism evidence="12 13">
    <name type="scientific">Rhodothermus profundi</name>
    <dbReference type="NCBI Taxonomy" id="633813"/>
    <lineage>
        <taxon>Bacteria</taxon>
        <taxon>Pseudomonadati</taxon>
        <taxon>Rhodothermota</taxon>
        <taxon>Rhodothermia</taxon>
        <taxon>Rhodothermales</taxon>
        <taxon>Rhodothermaceae</taxon>
        <taxon>Rhodothermus</taxon>
    </lineage>
</organism>
<dbReference type="GO" id="GO:0071973">
    <property type="term" value="P:bacterial-type flagellum-dependent cell motility"/>
    <property type="evidence" value="ECO:0007669"/>
    <property type="project" value="InterPro"/>
</dbReference>
<evidence type="ECO:0000256" key="4">
    <source>
        <dbReference type="ARBA" id="ARBA00022448"/>
    </source>
</evidence>
<dbReference type="Pfam" id="PF02050">
    <property type="entry name" value="FliJ"/>
    <property type="match status" value="1"/>
</dbReference>
<evidence type="ECO:0000256" key="10">
    <source>
        <dbReference type="ARBA" id="ARBA00023225"/>
    </source>
</evidence>
<evidence type="ECO:0000256" key="9">
    <source>
        <dbReference type="ARBA" id="ARBA00023136"/>
    </source>
</evidence>
<dbReference type="EMBL" id="FRAU01000010">
    <property type="protein sequence ID" value="SHL01589.1"/>
    <property type="molecule type" value="Genomic_DNA"/>
</dbReference>
<dbReference type="NCBIfam" id="TIGR02473">
    <property type="entry name" value="flagell_FliJ"/>
    <property type="match status" value="1"/>
</dbReference>
<reference evidence="13" key="1">
    <citation type="submission" date="2016-11" db="EMBL/GenBank/DDBJ databases">
        <authorList>
            <person name="Varghese N."/>
            <person name="Submissions S."/>
        </authorList>
    </citation>
    <scope>NUCLEOTIDE SEQUENCE [LARGE SCALE GENOMIC DNA]</scope>
    <source>
        <strain evidence="13">DSM 22212</strain>
    </source>
</reference>
<evidence type="ECO:0000256" key="1">
    <source>
        <dbReference type="ARBA" id="ARBA00004413"/>
    </source>
</evidence>
<keyword evidence="12" id="KW-0966">Cell projection</keyword>